<organism evidence="1 2">
    <name type="scientific">Glutamicibacter bergerei</name>
    <dbReference type="NCBI Taxonomy" id="256702"/>
    <lineage>
        <taxon>Bacteria</taxon>
        <taxon>Bacillati</taxon>
        <taxon>Actinomycetota</taxon>
        <taxon>Actinomycetes</taxon>
        <taxon>Micrococcales</taxon>
        <taxon>Micrococcaceae</taxon>
        <taxon>Glutamicibacter</taxon>
    </lineage>
</organism>
<keyword evidence="2" id="KW-1185">Reference proteome</keyword>
<evidence type="ECO:0000313" key="1">
    <source>
        <dbReference type="EMBL" id="MFC4717431.1"/>
    </source>
</evidence>
<accession>A0ABV9MQG6</accession>
<dbReference type="Proteomes" id="UP001595884">
    <property type="component" value="Unassembled WGS sequence"/>
</dbReference>
<reference evidence="2" key="1">
    <citation type="journal article" date="2019" name="Int. J. Syst. Evol. Microbiol.">
        <title>The Global Catalogue of Microorganisms (GCM) 10K type strain sequencing project: providing services to taxonomists for standard genome sequencing and annotation.</title>
        <authorList>
            <consortium name="The Broad Institute Genomics Platform"/>
            <consortium name="The Broad Institute Genome Sequencing Center for Infectious Disease"/>
            <person name="Wu L."/>
            <person name="Ma J."/>
        </authorList>
    </citation>
    <scope>NUCLEOTIDE SEQUENCE [LARGE SCALE GENOMIC DNA]</scope>
    <source>
        <strain evidence="2">CGMCC 1.12849</strain>
    </source>
</reference>
<name>A0ABV9MQG6_9MICC</name>
<gene>
    <name evidence="1" type="ORF">ACFO7V_14980</name>
</gene>
<proteinExistence type="predicted"/>
<protein>
    <recommendedName>
        <fullName evidence="3">Aminoglycoside phosphotransferase</fullName>
    </recommendedName>
</protein>
<dbReference type="Gene3D" id="3.30.200.20">
    <property type="entry name" value="Phosphorylase Kinase, domain 1"/>
    <property type="match status" value="1"/>
</dbReference>
<evidence type="ECO:0000313" key="2">
    <source>
        <dbReference type="Proteomes" id="UP001595884"/>
    </source>
</evidence>
<evidence type="ECO:0008006" key="3">
    <source>
        <dbReference type="Google" id="ProtNLM"/>
    </source>
</evidence>
<sequence length="102" mass="11288">MTFQEMAVSAKPAAEVSIDRALVRELICAQASQWSGRTLTYLATGWDNEVYRLGDDLLVRLPRRALAEKIGHKERKWLPGSAEGLVDTKVYAARATDSIIVA</sequence>
<comment type="caution">
    <text evidence="1">The sequence shown here is derived from an EMBL/GenBank/DDBJ whole genome shotgun (WGS) entry which is preliminary data.</text>
</comment>
<feature type="non-terminal residue" evidence="1">
    <location>
        <position position="102"/>
    </location>
</feature>
<dbReference type="EMBL" id="JBHSHE010000070">
    <property type="protein sequence ID" value="MFC4717431.1"/>
    <property type="molecule type" value="Genomic_DNA"/>
</dbReference>